<evidence type="ECO:0000313" key="2">
    <source>
        <dbReference type="Proteomes" id="UP001596997"/>
    </source>
</evidence>
<evidence type="ECO:0000313" key="1">
    <source>
        <dbReference type="EMBL" id="MFD0962611.1"/>
    </source>
</evidence>
<dbReference type="EMBL" id="JBHTJM010000002">
    <property type="protein sequence ID" value="MFD0962611.1"/>
    <property type="molecule type" value="Genomic_DNA"/>
</dbReference>
<proteinExistence type="predicted"/>
<name>A0ABW3HYG5_9FLAO</name>
<protein>
    <submittedName>
        <fullName evidence="1">Uncharacterized protein</fullName>
    </submittedName>
</protein>
<organism evidence="1 2">
    <name type="scientific">Pseudofulvibacter geojedonensis</name>
    <dbReference type="NCBI Taxonomy" id="1123758"/>
    <lineage>
        <taxon>Bacteria</taxon>
        <taxon>Pseudomonadati</taxon>
        <taxon>Bacteroidota</taxon>
        <taxon>Flavobacteriia</taxon>
        <taxon>Flavobacteriales</taxon>
        <taxon>Flavobacteriaceae</taxon>
        <taxon>Pseudofulvibacter</taxon>
    </lineage>
</organism>
<reference evidence="2" key="1">
    <citation type="journal article" date="2019" name="Int. J. Syst. Evol. Microbiol.">
        <title>The Global Catalogue of Microorganisms (GCM) 10K type strain sequencing project: providing services to taxonomists for standard genome sequencing and annotation.</title>
        <authorList>
            <consortium name="The Broad Institute Genomics Platform"/>
            <consortium name="The Broad Institute Genome Sequencing Center for Infectious Disease"/>
            <person name="Wu L."/>
            <person name="Ma J."/>
        </authorList>
    </citation>
    <scope>NUCLEOTIDE SEQUENCE [LARGE SCALE GENOMIC DNA]</scope>
    <source>
        <strain evidence="2">CCUG 62114</strain>
    </source>
</reference>
<dbReference type="SUPFAM" id="SSF53756">
    <property type="entry name" value="UDP-Glycosyltransferase/glycogen phosphorylase"/>
    <property type="match status" value="1"/>
</dbReference>
<dbReference type="RefSeq" id="WP_377712454.1">
    <property type="nucleotide sequence ID" value="NZ_JBHTJM010000002.1"/>
</dbReference>
<dbReference type="Proteomes" id="UP001596997">
    <property type="component" value="Unassembled WGS sequence"/>
</dbReference>
<gene>
    <name evidence="1" type="ORF">ACFQ1O_01180</name>
</gene>
<keyword evidence="2" id="KW-1185">Reference proteome</keyword>
<sequence>MIKRLIISAYAVYPEIASSEGIVNKNWIDVLEKNGVETKVISSHKTIHKSQVTKLSKYLYFIYKYYKANKSSFIGVTYKILNKFFKRFFGSEKVDSLYQFLWIKFQRNKLKPNLEISDQVIWSRVLPVFSLLPIPQKENTPLIININDPFSVKEDGEKLTEGKILTDYKDQTQCWTFPSHRLAMYMAEKYKLDKNRCFVIPHAMANQNSLYKGGIKNQNNKKLKYIYTGTFYKSAFTEEFNSGLQRFCKTEAAKEIEFTFILSQYDDSSIQWLREAIPNVKILFKLSREEVLKITATADCVLVLDAITHQDLLKGKFAEAISFGVPIFGVTYQNSVMDSVIKEYGSLSGYQEIENDIFNKLEQTYKNLKDELWLKSFYIKRQEVIYKMSEEYIYQATLDISNYAYDRFLWKSGKIEVEPKSPAQYNWP</sequence>
<accession>A0ABW3HYG5</accession>
<comment type="caution">
    <text evidence="1">The sequence shown here is derived from an EMBL/GenBank/DDBJ whole genome shotgun (WGS) entry which is preliminary data.</text>
</comment>